<accession>A0A517QWM6</accession>
<gene>
    <name evidence="3" type="ORF">Pan189_04300</name>
</gene>
<dbReference type="Pfam" id="PF03417">
    <property type="entry name" value="AAT"/>
    <property type="match status" value="1"/>
</dbReference>
<feature type="chain" id="PRO_5022162885" evidence="1">
    <location>
        <begin position="25"/>
        <end position="646"/>
    </location>
</feature>
<dbReference type="RefSeq" id="WP_145362308.1">
    <property type="nucleotide sequence ID" value="NZ_CP036268.1"/>
</dbReference>
<dbReference type="Gene3D" id="3.60.60.10">
    <property type="entry name" value="Penicillin V Acylase, Chain A"/>
    <property type="match status" value="1"/>
</dbReference>
<evidence type="ECO:0000313" key="3">
    <source>
        <dbReference type="EMBL" id="QDT36075.1"/>
    </source>
</evidence>
<dbReference type="AlphaFoldDB" id="A0A517QWM6"/>
<dbReference type="KEGG" id="svp:Pan189_04300"/>
<dbReference type="Proteomes" id="UP000317318">
    <property type="component" value="Chromosome"/>
</dbReference>
<dbReference type="GO" id="GO:0016740">
    <property type="term" value="F:transferase activity"/>
    <property type="evidence" value="ECO:0007669"/>
    <property type="project" value="UniProtKB-KW"/>
</dbReference>
<protein>
    <submittedName>
        <fullName evidence="3">Acyl-coenzyme A:6-aminopenicillanic acid acyl-transferase</fullName>
    </submittedName>
</protein>
<evidence type="ECO:0000256" key="1">
    <source>
        <dbReference type="SAM" id="SignalP"/>
    </source>
</evidence>
<keyword evidence="1" id="KW-0732">Signal</keyword>
<name>A0A517QWM6_9PLAN</name>
<keyword evidence="3" id="KW-0808">Transferase</keyword>
<proteinExistence type="predicted"/>
<evidence type="ECO:0000313" key="4">
    <source>
        <dbReference type="Proteomes" id="UP000317318"/>
    </source>
</evidence>
<keyword evidence="4" id="KW-1185">Reference proteome</keyword>
<sequence precursor="true">MTLKLITGTAALCLGLTAQLQATACTTAVISGRATIDGRPLLWKNRDFWQRDNEIVCDDTGKFRYVAVANAGATEGMRMGVNSAGLCIENSQSSDMSGDRTTGPNNGRLIRMALENCATAKDFIRLLDETNESGRRTRGNFGVIDASGAAMMFEVGPRSYRAYDANSERDAPQGFIVRSNFSFKGLEESGTTPTDFETIYSGDRFCRATELCIAGAADDKLSESYLLSFVSRDIGEAIQTGFNFTNSPTRQSVKATPQLVNTTSTLNRKRTVSAAVIRGVLKDEPASMTTMWVLLGEPLLTVAVPCWAEQGAAAPETTAGGQRNICDLSTSLRKQFYRSENELDTNQLYSVSVRLNQLESELLEKVDAERKRWQTNPPQSTQLLALHSSASAEISKLLVALNGSTSDPANTDSPVEPVAIDFHFSDENGTKLGEAKNSASSESWDGGMTKCVVKDGAFRIRRNSDKAVNRYVPLDHPIRVRAPRGTDKVPKGYLILEVSGWNLTGDKANEILRFGFTSQSEKNYQTAGFVVERTGPDTVSLSGAAFGEGSSDIATDIKLPAHLKEPISLALELDKVENNPDEGESGGVYRLYLKRAGESEYQQIGDVGQCRRLRNGNAVHLRVDGRFGDDKEYFDIDRLYFTTLAP</sequence>
<evidence type="ECO:0000259" key="2">
    <source>
        <dbReference type="Pfam" id="PF03417"/>
    </source>
</evidence>
<reference evidence="3 4" key="1">
    <citation type="submission" date="2019-02" db="EMBL/GenBank/DDBJ databases">
        <title>Deep-cultivation of Planctomycetes and their phenomic and genomic characterization uncovers novel biology.</title>
        <authorList>
            <person name="Wiegand S."/>
            <person name="Jogler M."/>
            <person name="Boedeker C."/>
            <person name="Pinto D."/>
            <person name="Vollmers J."/>
            <person name="Rivas-Marin E."/>
            <person name="Kohn T."/>
            <person name="Peeters S.H."/>
            <person name="Heuer A."/>
            <person name="Rast P."/>
            <person name="Oberbeckmann S."/>
            <person name="Bunk B."/>
            <person name="Jeske O."/>
            <person name="Meyerdierks A."/>
            <person name="Storesund J.E."/>
            <person name="Kallscheuer N."/>
            <person name="Luecker S."/>
            <person name="Lage O.M."/>
            <person name="Pohl T."/>
            <person name="Merkel B.J."/>
            <person name="Hornburger P."/>
            <person name="Mueller R.-W."/>
            <person name="Bruemmer F."/>
            <person name="Labrenz M."/>
            <person name="Spormann A.M."/>
            <person name="Op den Camp H."/>
            <person name="Overmann J."/>
            <person name="Amann R."/>
            <person name="Jetten M.S.M."/>
            <person name="Mascher T."/>
            <person name="Medema M.H."/>
            <person name="Devos D.P."/>
            <person name="Kaster A.-K."/>
            <person name="Ovreas L."/>
            <person name="Rohde M."/>
            <person name="Galperin M.Y."/>
            <person name="Jogler C."/>
        </authorList>
    </citation>
    <scope>NUCLEOTIDE SEQUENCE [LARGE SCALE GENOMIC DNA]</scope>
    <source>
        <strain evidence="3 4">Pan189</strain>
    </source>
</reference>
<feature type="domain" description="Peptidase C45 hydrolase" evidence="2">
    <location>
        <begin position="42"/>
        <end position="165"/>
    </location>
</feature>
<dbReference type="InterPro" id="IPR005079">
    <property type="entry name" value="Peptidase_C45_hydrolase"/>
</dbReference>
<dbReference type="OrthoDB" id="238427at2"/>
<feature type="signal peptide" evidence="1">
    <location>
        <begin position="1"/>
        <end position="24"/>
    </location>
</feature>
<dbReference type="EMBL" id="CP036268">
    <property type="protein sequence ID" value="QDT36075.1"/>
    <property type="molecule type" value="Genomic_DNA"/>
</dbReference>
<organism evidence="3 4">
    <name type="scientific">Stratiformator vulcanicus</name>
    <dbReference type="NCBI Taxonomy" id="2527980"/>
    <lineage>
        <taxon>Bacteria</taxon>
        <taxon>Pseudomonadati</taxon>
        <taxon>Planctomycetota</taxon>
        <taxon>Planctomycetia</taxon>
        <taxon>Planctomycetales</taxon>
        <taxon>Planctomycetaceae</taxon>
        <taxon>Stratiformator</taxon>
    </lineage>
</organism>